<evidence type="ECO:0000256" key="6">
    <source>
        <dbReference type="ARBA" id="ARBA00023242"/>
    </source>
</evidence>
<dbReference type="OMA" id="NDICENK"/>
<evidence type="ECO:0000256" key="4">
    <source>
        <dbReference type="ARBA" id="ARBA00023125"/>
    </source>
</evidence>
<feature type="compositionally biased region" description="Polar residues" evidence="7">
    <location>
        <begin position="175"/>
        <end position="186"/>
    </location>
</feature>
<proteinExistence type="inferred from homology"/>
<evidence type="ECO:0000313" key="10">
    <source>
        <dbReference type="Proteomes" id="UP000316621"/>
    </source>
</evidence>
<dbReference type="PROSITE" id="PS50217">
    <property type="entry name" value="BZIP"/>
    <property type="match status" value="1"/>
</dbReference>
<feature type="region of interest" description="Disordered" evidence="7">
    <location>
        <begin position="1"/>
        <end position="29"/>
    </location>
</feature>
<feature type="compositionally biased region" description="Low complexity" evidence="7">
    <location>
        <begin position="360"/>
        <end position="375"/>
    </location>
</feature>
<dbReference type="Proteomes" id="UP000316621">
    <property type="component" value="Chromosome 11"/>
</dbReference>
<evidence type="ECO:0000259" key="8">
    <source>
        <dbReference type="PROSITE" id="PS50217"/>
    </source>
</evidence>
<gene>
    <name evidence="9" type="ORF">C5167_047729</name>
</gene>
<dbReference type="OrthoDB" id="1642657at2759"/>
<dbReference type="GO" id="GO:0005634">
    <property type="term" value="C:nucleus"/>
    <property type="evidence" value="ECO:0007669"/>
    <property type="project" value="UniProtKB-SubCell"/>
</dbReference>
<dbReference type="PROSITE" id="PS00036">
    <property type="entry name" value="BZIP_BASIC"/>
    <property type="match status" value="1"/>
</dbReference>
<keyword evidence="3" id="KW-0805">Transcription regulation</keyword>
<dbReference type="SMART" id="SM00338">
    <property type="entry name" value="BRLZ"/>
    <property type="match status" value="1"/>
</dbReference>
<dbReference type="Gene3D" id="1.20.5.170">
    <property type="match status" value="1"/>
</dbReference>
<keyword evidence="10" id="KW-1185">Reference proteome</keyword>
<protein>
    <recommendedName>
        <fullName evidence="8">BZIP domain-containing protein</fullName>
    </recommendedName>
</protein>
<dbReference type="AlphaFoldDB" id="A0A4Y7LL61"/>
<comment type="subcellular location">
    <subcellularLocation>
        <location evidence="1">Nucleus</location>
    </subcellularLocation>
</comment>
<name>A0A4Y7LL61_PAPSO</name>
<dbReference type="PANTHER" id="PTHR45967">
    <property type="entry name" value="G-BOX-BINDING FACTOR 3-RELATED"/>
    <property type="match status" value="1"/>
</dbReference>
<dbReference type="Pfam" id="PF07777">
    <property type="entry name" value="MFMR"/>
    <property type="match status" value="1"/>
</dbReference>
<feature type="region of interest" description="Disordered" evidence="7">
    <location>
        <begin position="360"/>
        <end position="395"/>
    </location>
</feature>
<evidence type="ECO:0000256" key="3">
    <source>
        <dbReference type="ARBA" id="ARBA00023015"/>
    </source>
</evidence>
<dbReference type="GO" id="GO:0000976">
    <property type="term" value="F:transcription cis-regulatory region binding"/>
    <property type="evidence" value="ECO:0007669"/>
    <property type="project" value="UniProtKB-ARBA"/>
</dbReference>
<dbReference type="Pfam" id="PF16596">
    <property type="entry name" value="MFMR_assoc"/>
    <property type="match status" value="1"/>
</dbReference>
<dbReference type="InterPro" id="IPR044827">
    <property type="entry name" value="GBF-like"/>
</dbReference>
<dbReference type="InterPro" id="IPR045314">
    <property type="entry name" value="bZIP_plant_GBF1"/>
</dbReference>
<dbReference type="InterPro" id="IPR004827">
    <property type="entry name" value="bZIP"/>
</dbReference>
<evidence type="ECO:0000256" key="5">
    <source>
        <dbReference type="ARBA" id="ARBA00023163"/>
    </source>
</evidence>
<reference evidence="9 10" key="1">
    <citation type="journal article" date="2018" name="Science">
        <title>The opium poppy genome and morphinan production.</title>
        <authorList>
            <person name="Guo L."/>
            <person name="Winzer T."/>
            <person name="Yang X."/>
            <person name="Li Y."/>
            <person name="Ning Z."/>
            <person name="He Z."/>
            <person name="Teodor R."/>
            <person name="Lu Y."/>
            <person name="Bowser T.A."/>
            <person name="Graham I.A."/>
            <person name="Ye K."/>
        </authorList>
    </citation>
    <scope>NUCLEOTIDE SEQUENCE [LARGE SCALE GENOMIC DNA]</scope>
    <source>
        <strain evidence="10">cv. HN1</strain>
        <tissue evidence="9">Leaves</tissue>
    </source>
</reference>
<dbReference type="SUPFAM" id="SSF57959">
    <property type="entry name" value="Leucine zipper domain"/>
    <property type="match status" value="1"/>
</dbReference>
<dbReference type="CDD" id="cd14702">
    <property type="entry name" value="bZIP_plant_GBF1"/>
    <property type="match status" value="1"/>
</dbReference>
<dbReference type="FunFam" id="1.20.5.170:FF:000063">
    <property type="entry name" value="G-box binding factor 3"/>
    <property type="match status" value="1"/>
</dbReference>
<evidence type="ECO:0000256" key="1">
    <source>
        <dbReference type="ARBA" id="ARBA00004123"/>
    </source>
</evidence>
<feature type="domain" description="BZIP" evidence="8">
    <location>
        <begin position="265"/>
        <end position="328"/>
    </location>
</feature>
<sequence length="395" mass="41983">MGSSEAETTPSKSEKESSPTTQEQTSMPAYPNWAAMQAYYPPGMAMPPPPYYNPAVGSGHPPPPFMWGAPQGMMPPYGSPYGPIYAHGGVYAHPSVAPGAHSQGPTVSASPVGGEATVATPLSVTTPAKSSSNKEQGLMKKLKGFDGLVVTLGNGDANGGSGDMSHSGDYKTDGSSDGSDGNTARKQQPRRKRSCDDMTSTGEDEKIANFKSGEEGATVVGTPVGTLPSTIVTSNAITTFPPASGAEVSKHEGVPSDLWVKSERELKRERRKQSNRESARRSRLRKQAETEELATKVEALNVENMSLKSEISRLTEKSEKLRLENAAIMEKLKNAQSSNMVIEEAAQPISTENFLARVNNNSSQQESEVQENSNSGTKLHQLLESSPRTDAVAAG</sequence>
<dbReference type="Gramene" id="RZC84941">
    <property type="protein sequence ID" value="RZC84941"/>
    <property type="gene ID" value="C5167_047729"/>
</dbReference>
<dbReference type="PANTHER" id="PTHR45967:SF1">
    <property type="entry name" value="G-BOX-BINDING FACTOR 3"/>
    <property type="match status" value="1"/>
</dbReference>
<evidence type="ECO:0000313" key="9">
    <source>
        <dbReference type="EMBL" id="RZC84941.1"/>
    </source>
</evidence>
<organism evidence="9 10">
    <name type="scientific">Papaver somniferum</name>
    <name type="common">Opium poppy</name>
    <dbReference type="NCBI Taxonomy" id="3469"/>
    <lineage>
        <taxon>Eukaryota</taxon>
        <taxon>Viridiplantae</taxon>
        <taxon>Streptophyta</taxon>
        <taxon>Embryophyta</taxon>
        <taxon>Tracheophyta</taxon>
        <taxon>Spermatophyta</taxon>
        <taxon>Magnoliopsida</taxon>
        <taxon>Ranunculales</taxon>
        <taxon>Papaveraceae</taxon>
        <taxon>Papaveroideae</taxon>
        <taxon>Papaver</taxon>
    </lineage>
</organism>
<dbReference type="GO" id="GO:0003700">
    <property type="term" value="F:DNA-binding transcription factor activity"/>
    <property type="evidence" value="ECO:0007669"/>
    <property type="project" value="InterPro"/>
</dbReference>
<dbReference type="EMBL" id="CM010725">
    <property type="protein sequence ID" value="RZC84941.1"/>
    <property type="molecule type" value="Genomic_DNA"/>
</dbReference>
<dbReference type="InterPro" id="IPR046347">
    <property type="entry name" value="bZIP_sf"/>
</dbReference>
<evidence type="ECO:0000256" key="2">
    <source>
        <dbReference type="ARBA" id="ARBA00007163"/>
    </source>
</evidence>
<dbReference type="Pfam" id="PF00170">
    <property type="entry name" value="bZIP_1"/>
    <property type="match status" value="1"/>
</dbReference>
<feature type="region of interest" description="Disordered" evidence="7">
    <location>
        <begin position="264"/>
        <end position="291"/>
    </location>
</feature>
<accession>A0A4Y7LL61</accession>
<feature type="compositionally biased region" description="Low complexity" evidence="7">
    <location>
        <begin position="1"/>
        <end position="11"/>
    </location>
</feature>
<keyword evidence="4" id="KW-0238">DNA-binding</keyword>
<feature type="compositionally biased region" description="Basic and acidic residues" evidence="7">
    <location>
        <begin position="203"/>
        <end position="214"/>
    </location>
</feature>
<evidence type="ECO:0000256" key="7">
    <source>
        <dbReference type="SAM" id="MobiDB-lite"/>
    </source>
</evidence>
<feature type="region of interest" description="Disordered" evidence="7">
    <location>
        <begin position="156"/>
        <end position="226"/>
    </location>
</feature>
<comment type="similarity">
    <text evidence="2">Belongs to the bZIP family.</text>
</comment>
<keyword evidence="5" id="KW-0804">Transcription</keyword>
<dbReference type="GO" id="GO:0005737">
    <property type="term" value="C:cytoplasm"/>
    <property type="evidence" value="ECO:0007669"/>
    <property type="project" value="UniProtKB-ARBA"/>
</dbReference>
<keyword evidence="6" id="KW-0539">Nucleus</keyword>
<dbReference type="InterPro" id="IPR012900">
    <property type="entry name" value="MFMR"/>
</dbReference>